<feature type="domain" description="AAA" evidence="1">
    <location>
        <begin position="41"/>
        <end position="213"/>
    </location>
</feature>
<dbReference type="PANTHER" id="PTHR13696">
    <property type="entry name" value="P-LOOP CONTAINING NUCLEOSIDE TRIPHOSPHATE HYDROLASE"/>
    <property type="match status" value="1"/>
</dbReference>
<dbReference type="Gene3D" id="3.40.50.300">
    <property type="entry name" value="P-loop containing nucleotide triphosphate hydrolases"/>
    <property type="match status" value="1"/>
</dbReference>
<dbReference type="RefSeq" id="WP_346158274.1">
    <property type="nucleotide sequence ID" value="NZ_BAAATE010000082.1"/>
</dbReference>
<dbReference type="CDD" id="cd02042">
    <property type="entry name" value="ParAB_family"/>
    <property type="match status" value="1"/>
</dbReference>
<dbReference type="InterPro" id="IPR025669">
    <property type="entry name" value="AAA_dom"/>
</dbReference>
<dbReference type="SUPFAM" id="SSF52540">
    <property type="entry name" value="P-loop containing nucleoside triphosphate hydrolases"/>
    <property type="match status" value="1"/>
</dbReference>
<dbReference type="Pfam" id="PF13614">
    <property type="entry name" value="AAA_31"/>
    <property type="match status" value="1"/>
</dbReference>
<organism evidence="2 3">
    <name type="scientific">Nonomuraea recticatena</name>
    <dbReference type="NCBI Taxonomy" id="46178"/>
    <lineage>
        <taxon>Bacteria</taxon>
        <taxon>Bacillati</taxon>
        <taxon>Actinomycetota</taxon>
        <taxon>Actinomycetes</taxon>
        <taxon>Streptosporangiales</taxon>
        <taxon>Streptosporangiaceae</taxon>
        <taxon>Nonomuraea</taxon>
    </lineage>
</organism>
<dbReference type="EMBL" id="BAAATE010000082">
    <property type="protein sequence ID" value="GAA2702533.1"/>
    <property type="molecule type" value="Genomic_DNA"/>
</dbReference>
<evidence type="ECO:0000313" key="2">
    <source>
        <dbReference type="EMBL" id="GAA2702533.1"/>
    </source>
</evidence>
<name>A0ABN3TG53_9ACTN</name>
<protein>
    <submittedName>
        <fullName evidence="2">ParA family protein</fullName>
    </submittedName>
</protein>
<evidence type="ECO:0000259" key="1">
    <source>
        <dbReference type="Pfam" id="PF13614"/>
    </source>
</evidence>
<evidence type="ECO:0000313" key="3">
    <source>
        <dbReference type="Proteomes" id="UP001501666"/>
    </source>
</evidence>
<comment type="caution">
    <text evidence="2">The sequence shown here is derived from an EMBL/GenBank/DDBJ whole genome shotgun (WGS) entry which is preliminary data.</text>
</comment>
<proteinExistence type="predicted"/>
<dbReference type="Proteomes" id="UP001501666">
    <property type="component" value="Unassembled WGS sequence"/>
</dbReference>
<gene>
    <name evidence="2" type="ORF">GCM10010412_100630</name>
</gene>
<accession>A0ABN3TG53</accession>
<keyword evidence="3" id="KW-1185">Reference proteome</keyword>
<sequence length="290" mass="31196">MTIPTPSITPPPIGDELPEWLRPRVPAGFKPLSSPARLCCIMQKGGSGKSTTAVCLACELALKGFRVRVWDADAQRGGATHWLAPQLGDGAGEPANLLHLFKGEASPDQVTYPTRVPNLYVVPSYTSLKQVELAPPPGVEQVIDWAINNTSEPFDVEITDCGPTLGQLSVAALVGAPNVVIPLKASGFDLDALTELNRTLALTKQRLTPHLQIVAVLLSEVLKSNLTSEVFEALCGDYPDSLVMGVRQSVKAREASLESIRLPLHEYAPTATVRKDFQYLATQLVEGRAV</sequence>
<dbReference type="InterPro" id="IPR050678">
    <property type="entry name" value="DNA_Partitioning_ATPase"/>
</dbReference>
<dbReference type="PANTHER" id="PTHR13696:SF52">
    <property type="entry name" value="PARA FAMILY PROTEIN CT_582"/>
    <property type="match status" value="1"/>
</dbReference>
<dbReference type="InterPro" id="IPR027417">
    <property type="entry name" value="P-loop_NTPase"/>
</dbReference>
<reference evidence="2 3" key="1">
    <citation type="journal article" date="2019" name="Int. J. Syst. Evol. Microbiol.">
        <title>The Global Catalogue of Microorganisms (GCM) 10K type strain sequencing project: providing services to taxonomists for standard genome sequencing and annotation.</title>
        <authorList>
            <consortium name="The Broad Institute Genomics Platform"/>
            <consortium name="The Broad Institute Genome Sequencing Center for Infectious Disease"/>
            <person name="Wu L."/>
            <person name="Ma J."/>
        </authorList>
    </citation>
    <scope>NUCLEOTIDE SEQUENCE [LARGE SCALE GENOMIC DNA]</scope>
    <source>
        <strain evidence="2 3">JCM 6835</strain>
    </source>
</reference>